<evidence type="ECO:0000256" key="13">
    <source>
        <dbReference type="ARBA" id="ARBA00022989"/>
    </source>
</evidence>
<evidence type="ECO:0000256" key="9">
    <source>
        <dbReference type="ARBA" id="ARBA00022516"/>
    </source>
</evidence>
<dbReference type="AlphaFoldDB" id="A0A410H3F1"/>
<comment type="subcellular location">
    <subcellularLocation>
        <location evidence="2">Cell membrane</location>
        <topology evidence="2">Multi-pass membrane protein</topology>
    </subcellularLocation>
</comment>
<dbReference type="UniPathway" id="UPA00557">
    <property type="reaction ID" value="UER00614"/>
</dbReference>
<feature type="transmembrane region" description="Helical" evidence="19">
    <location>
        <begin position="56"/>
        <end position="72"/>
    </location>
</feature>
<dbReference type="PANTHER" id="PTHR46382:SF1">
    <property type="entry name" value="PHOSPHATIDATE CYTIDYLYLTRANSFERASE"/>
    <property type="match status" value="1"/>
</dbReference>
<evidence type="ECO:0000256" key="4">
    <source>
        <dbReference type="ARBA" id="ARBA00005189"/>
    </source>
</evidence>
<feature type="transmembrane region" description="Helical" evidence="19">
    <location>
        <begin position="28"/>
        <end position="44"/>
    </location>
</feature>
<feature type="transmembrane region" description="Helical" evidence="19">
    <location>
        <begin position="78"/>
        <end position="98"/>
    </location>
</feature>
<feature type="transmembrane region" description="Helical" evidence="19">
    <location>
        <begin position="201"/>
        <end position="226"/>
    </location>
</feature>
<evidence type="ECO:0000256" key="11">
    <source>
        <dbReference type="ARBA" id="ARBA00022692"/>
    </source>
</evidence>
<dbReference type="EC" id="2.7.7.41" evidence="6 18"/>
<evidence type="ECO:0000313" key="21">
    <source>
        <dbReference type="Proteomes" id="UP000285478"/>
    </source>
</evidence>
<keyword evidence="11 18" id="KW-0812">Transmembrane</keyword>
<evidence type="ECO:0000256" key="18">
    <source>
        <dbReference type="RuleBase" id="RU003938"/>
    </source>
</evidence>
<name>A0A410H3F1_9GAMM</name>
<keyword evidence="15 19" id="KW-0472">Membrane</keyword>
<comment type="pathway">
    <text evidence="3 18">Phospholipid metabolism; CDP-diacylglycerol biosynthesis; CDP-diacylglycerol from sn-glycerol 3-phosphate: step 3/3.</text>
</comment>
<keyword evidence="16" id="KW-0594">Phospholipid biosynthesis</keyword>
<evidence type="ECO:0000256" key="10">
    <source>
        <dbReference type="ARBA" id="ARBA00022679"/>
    </source>
</evidence>
<reference evidence="20 21" key="1">
    <citation type="journal article" date="2018" name="Environ. Microbiol.">
        <title>Genomes of ubiquitous marine and hypersaline Hydrogenovibrio, Thiomicrorhabdus and Thiomicrospira spp. encode a diversity of mechanisms to sustain chemolithoautotrophy in heterogeneous environments.</title>
        <authorList>
            <person name="Scott K.M."/>
            <person name="Williams J."/>
            <person name="Porter C.M.B."/>
            <person name="Russel S."/>
            <person name="Harmer T.L."/>
            <person name="Paul J.H."/>
            <person name="Antonen K.M."/>
            <person name="Bridges M.K."/>
            <person name="Camper G.J."/>
            <person name="Campla C.K."/>
            <person name="Casella L.G."/>
            <person name="Chase E."/>
            <person name="Conrad J.W."/>
            <person name="Cruz M.C."/>
            <person name="Dunlap D.S."/>
            <person name="Duran L."/>
            <person name="Fahsbender E.M."/>
            <person name="Goldsmith D.B."/>
            <person name="Keeley R.F."/>
            <person name="Kondoff M.R."/>
            <person name="Kussy B.I."/>
            <person name="Lane M.K."/>
            <person name="Lawler S."/>
            <person name="Leigh B.A."/>
            <person name="Lewis C."/>
            <person name="Lostal L.M."/>
            <person name="Marking D."/>
            <person name="Mancera P.A."/>
            <person name="McClenthan E.C."/>
            <person name="McIntyre E.A."/>
            <person name="Mine J.A."/>
            <person name="Modi S."/>
            <person name="Moore B.D."/>
            <person name="Morgan W.A."/>
            <person name="Nelson K.M."/>
            <person name="Nguyen K.N."/>
            <person name="Ogburn N."/>
            <person name="Parrino D.G."/>
            <person name="Pedapudi A.D."/>
            <person name="Pelham R.P."/>
            <person name="Preece A.M."/>
            <person name="Rampersad E.A."/>
            <person name="Richardson J.C."/>
            <person name="Rodgers C.M."/>
            <person name="Schaffer B.L."/>
            <person name="Sheridan N.E."/>
            <person name="Solone M.R."/>
            <person name="Staley Z.R."/>
            <person name="Tabuchi M."/>
            <person name="Waide R.J."/>
            <person name="Wanjugi P.W."/>
            <person name="Young S."/>
            <person name="Clum A."/>
            <person name="Daum C."/>
            <person name="Huntemann M."/>
            <person name="Ivanova N."/>
            <person name="Kyrpides N."/>
            <person name="Mikhailova N."/>
            <person name="Palaniappan K."/>
            <person name="Pillay M."/>
            <person name="Reddy T.B.K."/>
            <person name="Shapiro N."/>
            <person name="Stamatis D."/>
            <person name="Varghese N."/>
            <person name="Woyke T."/>
            <person name="Boden R."/>
            <person name="Freyermuth S.K."/>
            <person name="Kerfeld C.A."/>
        </authorList>
    </citation>
    <scope>NUCLEOTIDE SEQUENCE [LARGE SCALE GENOMIC DNA]</scope>
    <source>
        <strain evidence="20 21">JR-2</strain>
    </source>
</reference>
<evidence type="ECO:0000256" key="15">
    <source>
        <dbReference type="ARBA" id="ARBA00023136"/>
    </source>
</evidence>
<evidence type="ECO:0000256" key="1">
    <source>
        <dbReference type="ARBA" id="ARBA00001698"/>
    </source>
</evidence>
<dbReference type="KEGG" id="htr:EPV75_07055"/>
<evidence type="ECO:0000256" key="8">
    <source>
        <dbReference type="ARBA" id="ARBA00022475"/>
    </source>
</evidence>
<keyword evidence="17" id="KW-1208">Phospholipid metabolism</keyword>
<dbReference type="RefSeq" id="WP_029938188.1">
    <property type="nucleotide sequence ID" value="NZ_CP035033.1"/>
</dbReference>
<dbReference type="EMBL" id="CP035033">
    <property type="protein sequence ID" value="QAB15436.1"/>
    <property type="molecule type" value="Genomic_DNA"/>
</dbReference>
<dbReference type="Proteomes" id="UP000285478">
    <property type="component" value="Chromosome"/>
</dbReference>
<comment type="similarity">
    <text evidence="5 18">Belongs to the CDS family.</text>
</comment>
<dbReference type="GO" id="GO:0016024">
    <property type="term" value="P:CDP-diacylglycerol biosynthetic process"/>
    <property type="evidence" value="ECO:0007669"/>
    <property type="project" value="UniProtKB-UniPathway"/>
</dbReference>
<dbReference type="PROSITE" id="PS01315">
    <property type="entry name" value="CDS"/>
    <property type="match status" value="1"/>
</dbReference>
<keyword evidence="9" id="KW-0444">Lipid biosynthesis</keyword>
<evidence type="ECO:0000256" key="12">
    <source>
        <dbReference type="ARBA" id="ARBA00022695"/>
    </source>
</evidence>
<evidence type="ECO:0000256" key="5">
    <source>
        <dbReference type="ARBA" id="ARBA00010185"/>
    </source>
</evidence>
<comment type="pathway">
    <text evidence="4">Lipid metabolism.</text>
</comment>
<keyword evidence="10 18" id="KW-0808">Transferase</keyword>
<comment type="catalytic activity">
    <reaction evidence="1 18">
        <text>a 1,2-diacyl-sn-glycero-3-phosphate + CTP + H(+) = a CDP-1,2-diacyl-sn-glycerol + diphosphate</text>
        <dbReference type="Rhea" id="RHEA:16229"/>
        <dbReference type="ChEBI" id="CHEBI:15378"/>
        <dbReference type="ChEBI" id="CHEBI:33019"/>
        <dbReference type="ChEBI" id="CHEBI:37563"/>
        <dbReference type="ChEBI" id="CHEBI:58332"/>
        <dbReference type="ChEBI" id="CHEBI:58608"/>
        <dbReference type="EC" id="2.7.7.41"/>
    </reaction>
</comment>
<evidence type="ECO:0000256" key="16">
    <source>
        <dbReference type="ARBA" id="ARBA00023209"/>
    </source>
</evidence>
<dbReference type="InterPro" id="IPR000374">
    <property type="entry name" value="PC_trans"/>
</dbReference>
<evidence type="ECO:0000313" key="20">
    <source>
        <dbReference type="EMBL" id="QAB15436.1"/>
    </source>
</evidence>
<accession>A0A410H3F1</accession>
<protein>
    <recommendedName>
        <fullName evidence="7 18">Phosphatidate cytidylyltransferase</fullName>
        <ecNumber evidence="6 18">2.7.7.41</ecNumber>
    </recommendedName>
</protein>
<evidence type="ECO:0000256" key="14">
    <source>
        <dbReference type="ARBA" id="ARBA00023098"/>
    </source>
</evidence>
<evidence type="ECO:0000256" key="19">
    <source>
        <dbReference type="SAM" id="Phobius"/>
    </source>
</evidence>
<evidence type="ECO:0000256" key="7">
    <source>
        <dbReference type="ARBA" id="ARBA00019373"/>
    </source>
</evidence>
<proteinExistence type="inferred from homology"/>
<evidence type="ECO:0000256" key="3">
    <source>
        <dbReference type="ARBA" id="ARBA00005119"/>
    </source>
</evidence>
<dbReference type="PANTHER" id="PTHR46382">
    <property type="entry name" value="PHOSPHATIDATE CYTIDYLYLTRANSFERASE"/>
    <property type="match status" value="1"/>
</dbReference>
<sequence length="269" mass="29479">MLMQRVITASLLFFLVGGLLFYGNDQAWAFFVLLATFLCGWEWAGLARIQSQATRVVYGALVASAAGLVFSINSPLLWLWLTLVIMAVMATMVMIYQWSAGQYLVKSKAAILVLGVLVLANFASILIEFLSVLSSAILLLSLFVVWAIDTGAYFAGRRFGRRKLAVHVSPGKTWEGVYGGALLAFVIAVIGLNWLQPVLQLSYGSVALIFSGLALFSIFGDLFESLLKRQADLKDSSQLLPGHGGLLDRVDSLLVAVPMFFFVWQWILA</sequence>
<dbReference type="Pfam" id="PF01148">
    <property type="entry name" value="CTP_transf_1"/>
    <property type="match status" value="1"/>
</dbReference>
<evidence type="ECO:0000256" key="6">
    <source>
        <dbReference type="ARBA" id="ARBA00012487"/>
    </source>
</evidence>
<evidence type="ECO:0000256" key="2">
    <source>
        <dbReference type="ARBA" id="ARBA00004651"/>
    </source>
</evidence>
<dbReference type="GO" id="GO:0005886">
    <property type="term" value="C:plasma membrane"/>
    <property type="evidence" value="ECO:0007669"/>
    <property type="project" value="UniProtKB-SubCell"/>
</dbReference>
<feature type="transmembrane region" description="Helical" evidence="19">
    <location>
        <begin position="110"/>
        <end position="130"/>
    </location>
</feature>
<gene>
    <name evidence="20" type="ORF">EPV75_07055</name>
</gene>
<keyword evidence="21" id="KW-1185">Reference proteome</keyword>
<keyword evidence="14" id="KW-0443">Lipid metabolism</keyword>
<feature type="transmembrane region" description="Helical" evidence="19">
    <location>
        <begin position="136"/>
        <end position="155"/>
    </location>
</feature>
<keyword evidence="8" id="KW-1003">Cell membrane</keyword>
<organism evidence="20 21">
    <name type="scientific">Hydrogenovibrio thermophilus</name>
    <dbReference type="NCBI Taxonomy" id="265883"/>
    <lineage>
        <taxon>Bacteria</taxon>
        <taxon>Pseudomonadati</taxon>
        <taxon>Pseudomonadota</taxon>
        <taxon>Gammaproteobacteria</taxon>
        <taxon>Thiotrichales</taxon>
        <taxon>Piscirickettsiaceae</taxon>
        <taxon>Hydrogenovibrio</taxon>
    </lineage>
</organism>
<dbReference type="GO" id="GO:0004605">
    <property type="term" value="F:phosphatidate cytidylyltransferase activity"/>
    <property type="evidence" value="ECO:0007669"/>
    <property type="project" value="UniProtKB-EC"/>
</dbReference>
<feature type="transmembrane region" description="Helical" evidence="19">
    <location>
        <begin position="176"/>
        <end position="195"/>
    </location>
</feature>
<keyword evidence="13 19" id="KW-1133">Transmembrane helix</keyword>
<keyword evidence="12 18" id="KW-0548">Nucleotidyltransferase</keyword>
<evidence type="ECO:0000256" key="17">
    <source>
        <dbReference type="ARBA" id="ARBA00023264"/>
    </source>
</evidence>